<gene>
    <name evidence="3" type="ORF">L596_029263</name>
</gene>
<evidence type="ECO:0000313" key="3">
    <source>
        <dbReference type="EMBL" id="TKR59620.1"/>
    </source>
</evidence>
<evidence type="ECO:0000256" key="1">
    <source>
        <dbReference type="SAM" id="Coils"/>
    </source>
</evidence>
<name>A0A4U5LU51_STECR</name>
<proteinExistence type="predicted"/>
<dbReference type="Proteomes" id="UP000298663">
    <property type="component" value="Unassembled WGS sequence"/>
</dbReference>
<dbReference type="AlphaFoldDB" id="A0A4U5LU51"/>
<reference evidence="3 4" key="2">
    <citation type="journal article" date="2019" name="G3 (Bethesda)">
        <title>Hybrid Assembly of the Genome of the Entomopathogenic Nematode Steinernema carpocapsae Identifies the X-Chromosome.</title>
        <authorList>
            <person name="Serra L."/>
            <person name="Macchietto M."/>
            <person name="Macias-Munoz A."/>
            <person name="McGill C.J."/>
            <person name="Rodriguez I.M."/>
            <person name="Rodriguez B."/>
            <person name="Murad R."/>
            <person name="Mortazavi A."/>
        </authorList>
    </citation>
    <scope>NUCLEOTIDE SEQUENCE [LARGE SCALE GENOMIC DNA]</scope>
    <source>
        <strain evidence="3 4">ALL</strain>
    </source>
</reference>
<keyword evidence="1" id="KW-0175">Coiled coil</keyword>
<dbReference type="EMBL" id="AZBU02000012">
    <property type="protein sequence ID" value="TKR59620.1"/>
    <property type="molecule type" value="Genomic_DNA"/>
</dbReference>
<feature type="coiled-coil region" evidence="1">
    <location>
        <begin position="47"/>
        <end position="115"/>
    </location>
</feature>
<feature type="region of interest" description="Disordered" evidence="2">
    <location>
        <begin position="174"/>
        <end position="203"/>
    </location>
</feature>
<organism evidence="3 4">
    <name type="scientific">Steinernema carpocapsae</name>
    <name type="common">Entomopathogenic nematode</name>
    <dbReference type="NCBI Taxonomy" id="34508"/>
    <lineage>
        <taxon>Eukaryota</taxon>
        <taxon>Metazoa</taxon>
        <taxon>Ecdysozoa</taxon>
        <taxon>Nematoda</taxon>
        <taxon>Chromadorea</taxon>
        <taxon>Rhabditida</taxon>
        <taxon>Tylenchina</taxon>
        <taxon>Panagrolaimomorpha</taxon>
        <taxon>Strongyloidoidea</taxon>
        <taxon>Steinernematidae</taxon>
        <taxon>Steinernema</taxon>
    </lineage>
</organism>
<keyword evidence="4" id="KW-1185">Reference proteome</keyword>
<sequence length="227" mass="26485">MVSSQKKLTWSGHIIWTSTVKIYEFTAFYGFTLSRLAGKASLIRSSEMDLEERAQKLEHQYVDYKNEFYRWTEANKSNVGTPAYQKYVEDFEAWERKVKQQREELRTKIEQEKMEEKYSNVLVEEQRREAVLKQLETDAAEYEKSQKNYLAYHKSALEAEERASRELAKALESFQAQKSAYDSSPALKSEADPADGESKHGFILIRSVDRTGELNRESDHSKGDRLE</sequence>
<reference evidence="3 4" key="1">
    <citation type="journal article" date="2015" name="Genome Biol.">
        <title>Comparative genomics of Steinernema reveals deeply conserved gene regulatory networks.</title>
        <authorList>
            <person name="Dillman A.R."/>
            <person name="Macchietto M."/>
            <person name="Porter C.F."/>
            <person name="Rogers A."/>
            <person name="Williams B."/>
            <person name="Antoshechkin I."/>
            <person name="Lee M.M."/>
            <person name="Goodwin Z."/>
            <person name="Lu X."/>
            <person name="Lewis E.E."/>
            <person name="Goodrich-Blair H."/>
            <person name="Stock S.P."/>
            <person name="Adams B.J."/>
            <person name="Sternberg P.W."/>
            <person name="Mortazavi A."/>
        </authorList>
    </citation>
    <scope>NUCLEOTIDE SEQUENCE [LARGE SCALE GENOMIC DNA]</scope>
    <source>
        <strain evidence="3 4">ALL</strain>
    </source>
</reference>
<comment type="caution">
    <text evidence="3">The sequence shown here is derived from an EMBL/GenBank/DDBJ whole genome shotgun (WGS) entry which is preliminary data.</text>
</comment>
<accession>A0A4U5LU51</accession>
<evidence type="ECO:0000313" key="4">
    <source>
        <dbReference type="Proteomes" id="UP000298663"/>
    </source>
</evidence>
<protein>
    <submittedName>
        <fullName evidence="3">Uncharacterized protein</fullName>
    </submittedName>
</protein>
<evidence type="ECO:0000256" key="2">
    <source>
        <dbReference type="SAM" id="MobiDB-lite"/>
    </source>
</evidence>